<dbReference type="EC" id="2.4.1.16" evidence="2 10"/>
<dbReference type="AlphaFoldDB" id="A0AA38YCY9"/>
<dbReference type="InterPro" id="IPR004835">
    <property type="entry name" value="Chitin_synth"/>
</dbReference>
<keyword evidence="7" id="KW-0472">Membrane</keyword>
<protein>
    <recommendedName>
        <fullName evidence="2 10">Chitin synthase</fullName>
        <ecNumber evidence="2 10">2.4.1.16</ecNumber>
    </recommendedName>
</protein>
<keyword evidence="3 10" id="KW-1003">Cell membrane</keyword>
<evidence type="ECO:0000256" key="5">
    <source>
        <dbReference type="ARBA" id="ARBA00022679"/>
    </source>
</evidence>
<organism evidence="11 12">
    <name type="scientific">Knufia peltigerae</name>
    <dbReference type="NCBI Taxonomy" id="1002370"/>
    <lineage>
        <taxon>Eukaryota</taxon>
        <taxon>Fungi</taxon>
        <taxon>Dikarya</taxon>
        <taxon>Ascomycota</taxon>
        <taxon>Pezizomycotina</taxon>
        <taxon>Eurotiomycetes</taxon>
        <taxon>Chaetothyriomycetidae</taxon>
        <taxon>Chaetothyriales</taxon>
        <taxon>Trichomeriaceae</taxon>
        <taxon>Knufia</taxon>
    </lineage>
</organism>
<evidence type="ECO:0000256" key="4">
    <source>
        <dbReference type="ARBA" id="ARBA00022676"/>
    </source>
</evidence>
<evidence type="ECO:0000313" key="11">
    <source>
        <dbReference type="EMBL" id="KAJ9644808.1"/>
    </source>
</evidence>
<keyword evidence="6" id="KW-0812">Transmembrane</keyword>
<evidence type="ECO:0000256" key="2">
    <source>
        <dbReference type="ARBA" id="ARBA00012543"/>
    </source>
</evidence>
<sequence>MRSVIVLDDQKEMSNPLIAAQSLEYKISNVGDRPLESGPFGYVSVLPGAFPAYRCRAIMGRPLEQYFHGIQTIGGKNIFKKNMFLADDRILCSELVAKADLAVTNISALRGSKDSSGLRRQ</sequence>
<evidence type="ECO:0000256" key="9">
    <source>
        <dbReference type="ARBA" id="ARBA00038055"/>
    </source>
</evidence>
<keyword evidence="4 10" id="KW-0328">Glycosyltransferase</keyword>
<dbReference type="GO" id="GO:0071555">
    <property type="term" value="P:cell wall organization"/>
    <property type="evidence" value="ECO:0007669"/>
    <property type="project" value="UniProtKB-KW"/>
</dbReference>
<comment type="function">
    <text evidence="10">Polymerizes chitin, a structural polymer of the cell wall and septum, by transferring the sugar moiety of UDP-GlcNAc to the non-reducing end of the growing chitin polymer.</text>
</comment>
<evidence type="ECO:0000256" key="3">
    <source>
        <dbReference type="ARBA" id="ARBA00022475"/>
    </source>
</evidence>
<dbReference type="GO" id="GO:0006031">
    <property type="term" value="P:chitin biosynthetic process"/>
    <property type="evidence" value="ECO:0007669"/>
    <property type="project" value="TreeGrafter"/>
</dbReference>
<evidence type="ECO:0000256" key="7">
    <source>
        <dbReference type="ARBA" id="ARBA00023136"/>
    </source>
</evidence>
<dbReference type="GO" id="GO:0030428">
    <property type="term" value="C:cell septum"/>
    <property type="evidence" value="ECO:0007669"/>
    <property type="project" value="TreeGrafter"/>
</dbReference>
<dbReference type="Pfam" id="PF01644">
    <property type="entry name" value="Chitin_synth_1"/>
    <property type="match status" value="1"/>
</dbReference>
<accession>A0AA38YCY9</accession>
<evidence type="ECO:0000256" key="1">
    <source>
        <dbReference type="ARBA" id="ARBA00004651"/>
    </source>
</evidence>
<evidence type="ECO:0000256" key="6">
    <source>
        <dbReference type="ARBA" id="ARBA00022692"/>
    </source>
</evidence>
<keyword evidence="5 10" id="KW-0808">Transferase</keyword>
<reference evidence="11" key="1">
    <citation type="submission" date="2022-10" db="EMBL/GenBank/DDBJ databases">
        <title>Culturing micro-colonial fungi from biological soil crusts in the Mojave desert and describing Neophaeococcomyces mojavensis, and introducing the new genera and species Taxawa tesnikishii.</title>
        <authorList>
            <person name="Kurbessoian T."/>
            <person name="Stajich J.E."/>
        </authorList>
    </citation>
    <scope>NUCLEOTIDE SEQUENCE</scope>
    <source>
        <strain evidence="11">TK_35</strain>
    </source>
</reference>
<comment type="subcellular location">
    <subcellularLocation>
        <location evidence="1 10">Cell membrane</location>
        <topology evidence="1 10">Multi-pass membrane protein</topology>
    </subcellularLocation>
</comment>
<comment type="caution">
    <text evidence="11">The sequence shown here is derived from an EMBL/GenBank/DDBJ whole genome shotgun (WGS) entry which is preliminary data.</text>
</comment>
<comment type="catalytic activity">
    <reaction evidence="10">
        <text>[(1-&gt;4)-N-acetyl-beta-D-glucosaminyl](n) + UDP-N-acetyl-alpha-D-glucosamine = [(1-&gt;4)-N-acetyl-beta-D-glucosaminyl](n+1) + UDP + H(+)</text>
        <dbReference type="Rhea" id="RHEA:16637"/>
        <dbReference type="Rhea" id="RHEA-COMP:9593"/>
        <dbReference type="Rhea" id="RHEA-COMP:9595"/>
        <dbReference type="ChEBI" id="CHEBI:15378"/>
        <dbReference type="ChEBI" id="CHEBI:17029"/>
        <dbReference type="ChEBI" id="CHEBI:57705"/>
        <dbReference type="ChEBI" id="CHEBI:58223"/>
        <dbReference type="EC" id="2.4.1.16"/>
    </reaction>
</comment>
<keyword evidence="12" id="KW-1185">Reference proteome</keyword>
<dbReference type="Proteomes" id="UP001172681">
    <property type="component" value="Unassembled WGS sequence"/>
</dbReference>
<evidence type="ECO:0000256" key="10">
    <source>
        <dbReference type="RuleBase" id="RU366040"/>
    </source>
</evidence>
<dbReference type="PANTHER" id="PTHR22914">
    <property type="entry name" value="CHITIN SYNTHASE"/>
    <property type="match status" value="1"/>
</dbReference>
<dbReference type="EMBL" id="JAPDRN010000005">
    <property type="protein sequence ID" value="KAJ9644808.1"/>
    <property type="molecule type" value="Genomic_DNA"/>
</dbReference>
<keyword evidence="8 10" id="KW-0961">Cell wall biogenesis/degradation</keyword>
<name>A0AA38YCY9_9EURO</name>
<dbReference type="GO" id="GO:0005886">
    <property type="term" value="C:plasma membrane"/>
    <property type="evidence" value="ECO:0007669"/>
    <property type="project" value="UniProtKB-SubCell"/>
</dbReference>
<proteinExistence type="inferred from homology"/>
<evidence type="ECO:0000313" key="12">
    <source>
        <dbReference type="Proteomes" id="UP001172681"/>
    </source>
</evidence>
<evidence type="ECO:0000256" key="8">
    <source>
        <dbReference type="ARBA" id="ARBA00023316"/>
    </source>
</evidence>
<dbReference type="GO" id="GO:0004100">
    <property type="term" value="F:chitin synthase activity"/>
    <property type="evidence" value="ECO:0007669"/>
    <property type="project" value="UniProtKB-EC"/>
</dbReference>
<comment type="similarity">
    <text evidence="9">Belongs to the chitin synthase family. Class III subfamily.</text>
</comment>
<dbReference type="PANTHER" id="PTHR22914:SF11">
    <property type="entry name" value="CHITIN SYNTHASE B"/>
    <property type="match status" value="1"/>
</dbReference>
<gene>
    <name evidence="11" type="primary">CHS3_2</name>
    <name evidence="11" type="ORF">H2204_001270</name>
</gene>